<evidence type="ECO:0000256" key="1">
    <source>
        <dbReference type="SAM" id="MobiDB-lite"/>
    </source>
</evidence>
<dbReference type="PaxDb" id="2903-EOD12425"/>
<feature type="compositionally biased region" description="Basic residues" evidence="1">
    <location>
        <begin position="119"/>
        <end position="135"/>
    </location>
</feature>
<dbReference type="KEGG" id="ehx:EMIHUDRAFT_213680"/>
<feature type="region of interest" description="Disordered" evidence="1">
    <location>
        <begin position="51"/>
        <end position="147"/>
    </location>
</feature>
<feature type="compositionally biased region" description="Basic and acidic residues" evidence="1">
    <location>
        <begin position="67"/>
        <end position="76"/>
    </location>
</feature>
<dbReference type="EnsemblProtists" id="EOD28672">
    <property type="protein sequence ID" value="EOD28672"/>
    <property type="gene ID" value="EMIHUDRAFT_234829"/>
</dbReference>
<dbReference type="EnsemblProtists" id="EOD12425">
    <property type="protein sequence ID" value="EOD12425"/>
    <property type="gene ID" value="EMIHUDRAFT_213680"/>
</dbReference>
<dbReference type="RefSeq" id="XP_005781101.1">
    <property type="nucleotide sequence ID" value="XM_005781044.1"/>
</dbReference>
<name>A0A0D3IME0_EMIH1</name>
<reference evidence="3" key="1">
    <citation type="journal article" date="2013" name="Nature">
        <title>Pan genome of the phytoplankton Emiliania underpins its global distribution.</title>
        <authorList>
            <person name="Read B.A."/>
            <person name="Kegel J."/>
            <person name="Klute M.J."/>
            <person name="Kuo A."/>
            <person name="Lefebvre S.C."/>
            <person name="Maumus F."/>
            <person name="Mayer C."/>
            <person name="Miller J."/>
            <person name="Monier A."/>
            <person name="Salamov A."/>
            <person name="Young J."/>
            <person name="Aguilar M."/>
            <person name="Claverie J.M."/>
            <person name="Frickenhaus S."/>
            <person name="Gonzalez K."/>
            <person name="Herman E.K."/>
            <person name="Lin Y.C."/>
            <person name="Napier J."/>
            <person name="Ogata H."/>
            <person name="Sarno A.F."/>
            <person name="Shmutz J."/>
            <person name="Schroeder D."/>
            <person name="de Vargas C."/>
            <person name="Verret F."/>
            <person name="von Dassow P."/>
            <person name="Valentin K."/>
            <person name="Van de Peer Y."/>
            <person name="Wheeler G."/>
            <person name="Dacks J.B."/>
            <person name="Delwiche C.F."/>
            <person name="Dyhrman S.T."/>
            <person name="Glockner G."/>
            <person name="John U."/>
            <person name="Richards T."/>
            <person name="Worden A.Z."/>
            <person name="Zhang X."/>
            <person name="Grigoriev I.V."/>
            <person name="Allen A.E."/>
            <person name="Bidle K."/>
            <person name="Borodovsky M."/>
            <person name="Bowler C."/>
            <person name="Brownlee C."/>
            <person name="Cock J.M."/>
            <person name="Elias M."/>
            <person name="Gladyshev V.N."/>
            <person name="Groth M."/>
            <person name="Guda C."/>
            <person name="Hadaegh A."/>
            <person name="Iglesias-Rodriguez M.D."/>
            <person name="Jenkins J."/>
            <person name="Jones B.M."/>
            <person name="Lawson T."/>
            <person name="Leese F."/>
            <person name="Lindquist E."/>
            <person name="Lobanov A."/>
            <person name="Lomsadze A."/>
            <person name="Malik S.B."/>
            <person name="Marsh M.E."/>
            <person name="Mackinder L."/>
            <person name="Mock T."/>
            <person name="Mueller-Roeber B."/>
            <person name="Pagarete A."/>
            <person name="Parker M."/>
            <person name="Probert I."/>
            <person name="Quesneville H."/>
            <person name="Raines C."/>
            <person name="Rensing S.A."/>
            <person name="Riano-Pachon D.M."/>
            <person name="Richier S."/>
            <person name="Rokitta S."/>
            <person name="Shiraiwa Y."/>
            <person name="Soanes D.M."/>
            <person name="van der Giezen M."/>
            <person name="Wahlund T.M."/>
            <person name="Williams B."/>
            <person name="Wilson W."/>
            <person name="Wolfe G."/>
            <person name="Wurch L.L."/>
        </authorList>
    </citation>
    <scope>NUCLEOTIDE SEQUENCE</scope>
</reference>
<protein>
    <recommendedName>
        <fullName evidence="4">WW domain-containing protein</fullName>
    </recommendedName>
</protein>
<evidence type="ECO:0008006" key="4">
    <source>
        <dbReference type="Google" id="ProtNLM"/>
    </source>
</evidence>
<proteinExistence type="predicted"/>
<feature type="compositionally biased region" description="Low complexity" evidence="1">
    <location>
        <begin position="87"/>
        <end position="98"/>
    </location>
</feature>
<dbReference type="GeneID" id="17258495"/>
<accession>A0A0D3IME0</accession>
<dbReference type="AlphaFoldDB" id="A0A0D3IME0"/>
<evidence type="ECO:0000313" key="2">
    <source>
        <dbReference type="EnsemblProtists" id="EOD12425"/>
    </source>
</evidence>
<sequence>MADARDGPSVAARLKLCAQATGEAVAPQDEAMIRILSRLAVENNWWSFSVNPTPTGKQFIVQPQSQWERDRERQQAKEGSAPPQPAHPQHQQVQQPQPNESPEGWTRVGKGGMPDRFTMRNHGRKPPGKAVKRKPDRQPAPKGGVVHDAVQQAVMQYGYDDELFQDWRDGKIGEKDLPEEPQP</sequence>
<dbReference type="RefSeq" id="XP_005764854.1">
    <property type="nucleotide sequence ID" value="XM_005764797.1"/>
</dbReference>
<keyword evidence="3" id="KW-1185">Reference proteome</keyword>
<dbReference type="RefSeq" id="XP_005765349.1">
    <property type="nucleotide sequence ID" value="XM_005765292.1"/>
</dbReference>
<dbReference type="GeneID" id="17258992"/>
<dbReference type="EnsemblProtists" id="EOD12920">
    <property type="protein sequence ID" value="EOD12920"/>
    <property type="gene ID" value="EMIHUDRAFT_213166"/>
</dbReference>
<organism evidence="2 3">
    <name type="scientific">Emiliania huxleyi (strain CCMP1516)</name>
    <dbReference type="NCBI Taxonomy" id="280463"/>
    <lineage>
        <taxon>Eukaryota</taxon>
        <taxon>Haptista</taxon>
        <taxon>Haptophyta</taxon>
        <taxon>Prymnesiophyceae</taxon>
        <taxon>Isochrysidales</taxon>
        <taxon>Noelaerhabdaceae</taxon>
        <taxon>Emiliania</taxon>
    </lineage>
</organism>
<reference evidence="2" key="2">
    <citation type="submission" date="2024-10" db="UniProtKB">
        <authorList>
            <consortium name="EnsemblProtists"/>
        </authorList>
    </citation>
    <scope>IDENTIFICATION</scope>
</reference>
<dbReference type="Proteomes" id="UP000013827">
    <property type="component" value="Unassembled WGS sequence"/>
</dbReference>
<dbReference type="HOGENOM" id="CLU_145090_0_0_1"/>
<dbReference type="KEGG" id="ehx:EMIHUDRAFT_213166"/>
<evidence type="ECO:0000313" key="3">
    <source>
        <dbReference type="Proteomes" id="UP000013827"/>
    </source>
</evidence>
<feature type="compositionally biased region" description="Polar residues" evidence="1">
    <location>
        <begin position="51"/>
        <end position="66"/>
    </location>
</feature>
<dbReference type="KEGG" id="ehx:EMIHUDRAFT_234829"/>
<dbReference type="GeneID" id="17274218"/>